<proteinExistence type="predicted"/>
<organism evidence="1 2">
    <name type="scientific">Sandaracinobacteroides saxicola</name>
    <dbReference type="NCBI Taxonomy" id="2759707"/>
    <lineage>
        <taxon>Bacteria</taxon>
        <taxon>Pseudomonadati</taxon>
        <taxon>Pseudomonadota</taxon>
        <taxon>Alphaproteobacteria</taxon>
        <taxon>Sphingomonadales</taxon>
        <taxon>Sphingosinicellaceae</taxon>
        <taxon>Sandaracinobacteroides</taxon>
    </lineage>
</organism>
<keyword evidence="2" id="KW-1185">Reference proteome</keyword>
<evidence type="ECO:0000313" key="1">
    <source>
        <dbReference type="EMBL" id="QMW22027.1"/>
    </source>
</evidence>
<reference evidence="1 2" key="1">
    <citation type="submission" date="2020-07" db="EMBL/GenBank/DDBJ databases">
        <title>Complete genome sequence for Sandaracinobacter sp. M6.</title>
        <authorList>
            <person name="Tang Y."/>
            <person name="Liu Q."/>
            <person name="Guo Z."/>
            <person name="Lei P."/>
            <person name="Huang B."/>
        </authorList>
    </citation>
    <scope>NUCLEOTIDE SEQUENCE [LARGE SCALE GENOMIC DNA]</scope>
    <source>
        <strain evidence="1 2">M6</strain>
    </source>
</reference>
<evidence type="ECO:0008006" key="3">
    <source>
        <dbReference type="Google" id="ProtNLM"/>
    </source>
</evidence>
<sequence>MKRVLMTGLALVLLAGCTATKEMRVRSALQDAGMPPSQAACMARPLAEQLSVEQLRQLQSLVRMGEAQARALPPGELAARLGRVLDGPTLAVVLRAGFGCALRG</sequence>
<dbReference type="AlphaFoldDB" id="A0A7G5IF85"/>
<dbReference type="KEGG" id="sand:H3309_11680"/>
<dbReference type="PROSITE" id="PS51257">
    <property type="entry name" value="PROKAR_LIPOPROTEIN"/>
    <property type="match status" value="1"/>
</dbReference>
<dbReference type="RefSeq" id="WP_182294872.1">
    <property type="nucleotide sequence ID" value="NZ_CP059851.1"/>
</dbReference>
<dbReference type="EMBL" id="CP059851">
    <property type="protein sequence ID" value="QMW22027.1"/>
    <property type="molecule type" value="Genomic_DNA"/>
</dbReference>
<evidence type="ECO:0000313" key="2">
    <source>
        <dbReference type="Proteomes" id="UP000515292"/>
    </source>
</evidence>
<dbReference type="Proteomes" id="UP000515292">
    <property type="component" value="Chromosome"/>
</dbReference>
<accession>A0A7G5IF85</accession>
<gene>
    <name evidence="1" type="ORF">H3309_11680</name>
</gene>
<protein>
    <recommendedName>
        <fullName evidence="3">Lipoprotein</fullName>
    </recommendedName>
</protein>
<name>A0A7G5IF85_9SPHN</name>